<accession>A0A8S0Z3D1</accession>
<protein>
    <submittedName>
        <fullName evidence="1">Uncharacterized protein</fullName>
    </submittedName>
</protein>
<dbReference type="AlphaFoldDB" id="A0A8S0Z3D1"/>
<sequence length="77" mass="9003">MDTKNNKKKEILTVVFLNEMFSTNTKSEKDSMFDQQIPELEEVLGPGFHLHKAALHTCVDRCNSTYKTKRWKNKEIS</sequence>
<dbReference type="Proteomes" id="UP000494106">
    <property type="component" value="Unassembled WGS sequence"/>
</dbReference>
<reference evidence="1 2" key="1">
    <citation type="submission" date="2020-04" db="EMBL/GenBank/DDBJ databases">
        <authorList>
            <person name="Wallbank WR R."/>
            <person name="Pardo Diaz C."/>
            <person name="Kozak K."/>
            <person name="Martin S."/>
            <person name="Jiggins C."/>
            <person name="Moest M."/>
            <person name="Warren A I."/>
            <person name="Byers J.R.P. K."/>
            <person name="Montejo-Kovacevich G."/>
            <person name="Yen C E."/>
        </authorList>
    </citation>
    <scope>NUCLEOTIDE SEQUENCE [LARGE SCALE GENOMIC DNA]</scope>
</reference>
<proteinExistence type="predicted"/>
<gene>
    <name evidence="1" type="ORF">APLA_LOCUS3288</name>
</gene>
<dbReference type="EMBL" id="CADEBC010000245">
    <property type="protein sequence ID" value="CAB3227393.1"/>
    <property type="molecule type" value="Genomic_DNA"/>
</dbReference>
<evidence type="ECO:0000313" key="2">
    <source>
        <dbReference type="Proteomes" id="UP000494106"/>
    </source>
</evidence>
<comment type="caution">
    <text evidence="1">The sequence shown here is derived from an EMBL/GenBank/DDBJ whole genome shotgun (WGS) entry which is preliminary data.</text>
</comment>
<name>A0A8S0Z3D1_ARCPL</name>
<keyword evidence="2" id="KW-1185">Reference proteome</keyword>
<evidence type="ECO:0000313" key="1">
    <source>
        <dbReference type="EMBL" id="CAB3227393.1"/>
    </source>
</evidence>
<organism evidence="1 2">
    <name type="scientific">Arctia plantaginis</name>
    <name type="common">Wood tiger moth</name>
    <name type="synonym">Phalaena plantaginis</name>
    <dbReference type="NCBI Taxonomy" id="874455"/>
    <lineage>
        <taxon>Eukaryota</taxon>
        <taxon>Metazoa</taxon>
        <taxon>Ecdysozoa</taxon>
        <taxon>Arthropoda</taxon>
        <taxon>Hexapoda</taxon>
        <taxon>Insecta</taxon>
        <taxon>Pterygota</taxon>
        <taxon>Neoptera</taxon>
        <taxon>Endopterygota</taxon>
        <taxon>Lepidoptera</taxon>
        <taxon>Glossata</taxon>
        <taxon>Ditrysia</taxon>
        <taxon>Noctuoidea</taxon>
        <taxon>Erebidae</taxon>
        <taxon>Arctiinae</taxon>
        <taxon>Arctia</taxon>
    </lineage>
</organism>